<feature type="transmembrane region" description="Helical" evidence="8">
    <location>
        <begin position="304"/>
        <end position="321"/>
    </location>
</feature>
<proteinExistence type="predicted"/>
<accession>A0A250DRT0</accession>
<feature type="transmembrane region" description="Helical" evidence="8">
    <location>
        <begin position="74"/>
        <end position="91"/>
    </location>
</feature>
<dbReference type="PANTHER" id="PTHR32196:SF21">
    <property type="entry name" value="ABC TRANSPORTER PERMEASE PROTEIN YPHD-RELATED"/>
    <property type="match status" value="1"/>
</dbReference>
<evidence type="ECO:0000256" key="4">
    <source>
        <dbReference type="ARBA" id="ARBA00022519"/>
    </source>
</evidence>
<keyword evidence="5 8" id="KW-0812">Transmembrane</keyword>
<dbReference type="RefSeq" id="WP_095747066.1">
    <property type="nucleotide sequence ID" value="NZ_CP023284.1"/>
</dbReference>
<dbReference type="GO" id="GO:0005886">
    <property type="term" value="C:plasma membrane"/>
    <property type="evidence" value="ECO:0007669"/>
    <property type="project" value="UniProtKB-SubCell"/>
</dbReference>
<evidence type="ECO:0000256" key="8">
    <source>
        <dbReference type="SAM" id="Phobius"/>
    </source>
</evidence>
<evidence type="ECO:0000313" key="9">
    <source>
        <dbReference type="EMBL" id="ATA57076.1"/>
    </source>
</evidence>
<evidence type="ECO:0000256" key="5">
    <source>
        <dbReference type="ARBA" id="ARBA00022692"/>
    </source>
</evidence>
<feature type="transmembrane region" description="Helical" evidence="8">
    <location>
        <begin position="170"/>
        <end position="190"/>
    </location>
</feature>
<feature type="transmembrane region" description="Helical" evidence="8">
    <location>
        <begin position="278"/>
        <end position="298"/>
    </location>
</feature>
<evidence type="ECO:0000256" key="7">
    <source>
        <dbReference type="ARBA" id="ARBA00023136"/>
    </source>
</evidence>
<feature type="transmembrane region" description="Helical" evidence="8">
    <location>
        <begin position="250"/>
        <end position="266"/>
    </location>
</feature>
<feature type="transmembrane region" description="Helical" evidence="8">
    <location>
        <begin position="49"/>
        <end position="67"/>
    </location>
</feature>
<evidence type="ECO:0000313" key="10">
    <source>
        <dbReference type="Proteomes" id="UP000217154"/>
    </source>
</evidence>
<feature type="transmembrane region" description="Helical" evidence="8">
    <location>
        <begin position="12"/>
        <end position="29"/>
    </location>
</feature>
<reference evidence="9 10" key="1">
    <citation type="submission" date="2017-09" db="EMBL/GenBank/DDBJ databases">
        <title>The diverse metabolic capabilities of V. boronicumulans make it an excellent choice for continued studies on novel biodegradation.</title>
        <authorList>
            <person name="Sun S."/>
        </authorList>
    </citation>
    <scope>NUCLEOTIDE SEQUENCE [LARGE SCALE GENOMIC DNA]</scope>
    <source>
        <strain evidence="9 10">J1</strain>
    </source>
</reference>
<gene>
    <name evidence="9" type="ORF">CKY39_30520</name>
</gene>
<evidence type="ECO:0000256" key="6">
    <source>
        <dbReference type="ARBA" id="ARBA00022989"/>
    </source>
</evidence>
<dbReference type="InterPro" id="IPR001851">
    <property type="entry name" value="ABC_transp_permease"/>
</dbReference>
<evidence type="ECO:0000256" key="1">
    <source>
        <dbReference type="ARBA" id="ARBA00004651"/>
    </source>
</evidence>
<keyword evidence="3" id="KW-1003">Cell membrane</keyword>
<feature type="transmembrane region" description="Helical" evidence="8">
    <location>
        <begin position="219"/>
        <end position="238"/>
    </location>
</feature>
<dbReference type="Pfam" id="PF02653">
    <property type="entry name" value="BPD_transp_2"/>
    <property type="match status" value="1"/>
</dbReference>
<dbReference type="EMBL" id="CP023284">
    <property type="protein sequence ID" value="ATA57076.1"/>
    <property type="molecule type" value="Genomic_DNA"/>
</dbReference>
<dbReference type="KEGG" id="vbo:CKY39_30520"/>
<keyword evidence="4" id="KW-0997">Cell inner membrane</keyword>
<protein>
    <submittedName>
        <fullName evidence="9">Sugar ABC transporter permease</fullName>
    </submittedName>
</protein>
<organism evidence="9 10">
    <name type="scientific">Variovorax boronicumulans</name>
    <dbReference type="NCBI Taxonomy" id="436515"/>
    <lineage>
        <taxon>Bacteria</taxon>
        <taxon>Pseudomonadati</taxon>
        <taxon>Pseudomonadota</taxon>
        <taxon>Betaproteobacteria</taxon>
        <taxon>Burkholderiales</taxon>
        <taxon>Comamonadaceae</taxon>
        <taxon>Variovorax</taxon>
    </lineage>
</organism>
<comment type="subcellular location">
    <subcellularLocation>
        <location evidence="1">Cell membrane</location>
        <topology evidence="1">Multi-pass membrane protein</topology>
    </subcellularLocation>
</comment>
<keyword evidence="2" id="KW-0813">Transport</keyword>
<dbReference type="GO" id="GO:0022857">
    <property type="term" value="F:transmembrane transporter activity"/>
    <property type="evidence" value="ECO:0007669"/>
    <property type="project" value="InterPro"/>
</dbReference>
<feature type="transmembrane region" description="Helical" evidence="8">
    <location>
        <begin position="130"/>
        <end position="150"/>
    </location>
</feature>
<sequence length="329" mass="34372">MKLGLPRDPQLSFLLLVNLLVIVVATVWSRGQFASADNLQSMASQLPEIGLLAIGVMLTMISGNGGIDLSGAAMANLAGVVGALVAPHFVSADDAPVLFTALFAAVALVTGVMGGAVNGLLIARLGLTPILATLGTQLLFTGIAVVLTNGSAVRLGLVEPLSAIGNDTVLGIPIGFAIFFLATLLLGLVLGRTAYGVRLYLMGTNPKAARFTGISPTRVLLTTYMLSSTLAALAGVLIASRTASVKWDYGGSYLLITILIAVMAGVRPSGGYGRMTCLFFSATALQVLSSAFNLVGISNFFRDCAWGLMLLLFLASSRFEFKRWLPRRS</sequence>
<keyword evidence="6 8" id="KW-1133">Transmembrane helix</keyword>
<dbReference type="PANTHER" id="PTHR32196">
    <property type="entry name" value="ABC TRANSPORTER PERMEASE PROTEIN YPHD-RELATED-RELATED"/>
    <property type="match status" value="1"/>
</dbReference>
<dbReference type="AlphaFoldDB" id="A0A250DRT0"/>
<keyword evidence="7 8" id="KW-0472">Membrane</keyword>
<name>A0A250DRT0_9BURK</name>
<dbReference type="Proteomes" id="UP000217154">
    <property type="component" value="Chromosome"/>
</dbReference>
<feature type="transmembrane region" description="Helical" evidence="8">
    <location>
        <begin position="97"/>
        <end position="123"/>
    </location>
</feature>
<evidence type="ECO:0000256" key="3">
    <source>
        <dbReference type="ARBA" id="ARBA00022475"/>
    </source>
</evidence>
<evidence type="ECO:0000256" key="2">
    <source>
        <dbReference type="ARBA" id="ARBA00022448"/>
    </source>
</evidence>
<dbReference type="CDD" id="cd06579">
    <property type="entry name" value="TM_PBP1_transp_AraH_like"/>
    <property type="match status" value="1"/>
</dbReference>